<dbReference type="InterPro" id="IPR050502">
    <property type="entry name" value="Euk_RNA-bind_prot"/>
</dbReference>
<dbReference type="EMBL" id="PKPP01000901">
    <property type="protein sequence ID" value="PWA87569.1"/>
    <property type="molecule type" value="Genomic_DNA"/>
</dbReference>
<gene>
    <name evidence="4" type="ORF">CTI12_AA128650</name>
</gene>
<dbReference type="InterPro" id="IPR000504">
    <property type="entry name" value="RRM_dom"/>
</dbReference>
<dbReference type="InterPro" id="IPR012677">
    <property type="entry name" value="Nucleotide-bd_a/b_plait_sf"/>
</dbReference>
<dbReference type="OrthoDB" id="272703at2759"/>
<keyword evidence="1 2" id="KW-0694">RNA-binding</keyword>
<dbReference type="PANTHER" id="PTHR48025:SF17">
    <property type="entry name" value="28 KDA RIBONUCLEOPROTEIN, CHLOROPLASTIC"/>
    <property type="match status" value="1"/>
</dbReference>
<dbReference type="GO" id="GO:0003729">
    <property type="term" value="F:mRNA binding"/>
    <property type="evidence" value="ECO:0007669"/>
    <property type="project" value="TreeGrafter"/>
</dbReference>
<dbReference type="SUPFAM" id="SSF54928">
    <property type="entry name" value="RNA-binding domain, RBD"/>
    <property type="match status" value="3"/>
</dbReference>
<comment type="caution">
    <text evidence="4">The sequence shown here is derived from an EMBL/GenBank/DDBJ whole genome shotgun (WGS) entry which is preliminary data.</text>
</comment>
<keyword evidence="5" id="KW-1185">Reference proteome</keyword>
<dbReference type="Proteomes" id="UP000245207">
    <property type="component" value="Unassembled WGS sequence"/>
</dbReference>
<reference evidence="4 5" key="1">
    <citation type="journal article" date="2018" name="Mol. Plant">
        <title>The genome of Artemisia annua provides insight into the evolution of Asteraceae family and artemisinin biosynthesis.</title>
        <authorList>
            <person name="Shen Q."/>
            <person name="Zhang L."/>
            <person name="Liao Z."/>
            <person name="Wang S."/>
            <person name="Yan T."/>
            <person name="Shi P."/>
            <person name="Liu M."/>
            <person name="Fu X."/>
            <person name="Pan Q."/>
            <person name="Wang Y."/>
            <person name="Lv Z."/>
            <person name="Lu X."/>
            <person name="Zhang F."/>
            <person name="Jiang W."/>
            <person name="Ma Y."/>
            <person name="Chen M."/>
            <person name="Hao X."/>
            <person name="Li L."/>
            <person name="Tang Y."/>
            <person name="Lv G."/>
            <person name="Zhou Y."/>
            <person name="Sun X."/>
            <person name="Brodelius P.E."/>
            <person name="Rose J.K.C."/>
            <person name="Tang K."/>
        </authorList>
    </citation>
    <scope>NUCLEOTIDE SEQUENCE [LARGE SCALE GENOMIC DNA]</scope>
    <source>
        <strain evidence="5">cv. Huhao1</strain>
        <tissue evidence="4">Leaf</tissue>
    </source>
</reference>
<dbReference type="Gene3D" id="3.30.70.330">
    <property type="match status" value="4"/>
</dbReference>
<name>A0A2U1PP92_ARTAN</name>
<feature type="domain" description="RRM" evidence="3">
    <location>
        <begin position="157"/>
        <end position="312"/>
    </location>
</feature>
<dbReference type="GO" id="GO:1901259">
    <property type="term" value="P:chloroplast rRNA processing"/>
    <property type="evidence" value="ECO:0007669"/>
    <property type="project" value="TreeGrafter"/>
</dbReference>
<evidence type="ECO:0000313" key="4">
    <source>
        <dbReference type="EMBL" id="PWA87569.1"/>
    </source>
</evidence>
<evidence type="ECO:0000259" key="3">
    <source>
        <dbReference type="PROSITE" id="PS50102"/>
    </source>
</evidence>
<sequence>MALLRFIHFPTTSFSKNPQFLNPITPNTPSFPHSLSLSIKPNTPNFLLFQTHSSSSTIEAAQQTEPSQEELEATGTRLLAQNVNWTCTEQDIRPLFEKYGTVLDIERAFVKNAKCSTPTLSIKPNRPNFILFQTHSSTIEATQQVEPSQEELEATGTRLLAQNVNWTCTEQDIRPLFEKYGTVLDIECKNYKPREFMILLVFKPLGCQIQSAFLFQRRLEVNLPVAMYLCSINLKCSCEPLCSTRLAPICMHNCVFGVSPTFMNGISMFSKTKNRGLVFVSMGSHEEALAALTNLQSYEFMGRTLNIVWAKPKKSPSAPAQPKPVPVHNLFVANLPFKARSKDLMEFFSAENPNVVSAEIIFNEKPRGSAGYGFVSFNTKQEAEAALTAFQGKVIFNSLTNLFVERIPTRSL</sequence>
<evidence type="ECO:0000256" key="1">
    <source>
        <dbReference type="ARBA" id="ARBA00022884"/>
    </source>
</evidence>
<dbReference type="STRING" id="35608.A0A2U1PP92"/>
<dbReference type="Pfam" id="PF00076">
    <property type="entry name" value="RRM_1"/>
    <property type="match status" value="1"/>
</dbReference>
<accession>A0A2U1PP92</accession>
<dbReference type="SMART" id="SM00360">
    <property type="entry name" value="RRM"/>
    <property type="match status" value="3"/>
</dbReference>
<feature type="domain" description="RRM" evidence="3">
    <location>
        <begin position="328"/>
        <end position="412"/>
    </location>
</feature>
<dbReference type="PROSITE" id="PS50102">
    <property type="entry name" value="RRM"/>
    <property type="match status" value="2"/>
</dbReference>
<organism evidence="4 5">
    <name type="scientific">Artemisia annua</name>
    <name type="common">Sweet wormwood</name>
    <dbReference type="NCBI Taxonomy" id="35608"/>
    <lineage>
        <taxon>Eukaryota</taxon>
        <taxon>Viridiplantae</taxon>
        <taxon>Streptophyta</taxon>
        <taxon>Embryophyta</taxon>
        <taxon>Tracheophyta</taxon>
        <taxon>Spermatophyta</taxon>
        <taxon>Magnoliopsida</taxon>
        <taxon>eudicotyledons</taxon>
        <taxon>Gunneridae</taxon>
        <taxon>Pentapetalae</taxon>
        <taxon>asterids</taxon>
        <taxon>campanulids</taxon>
        <taxon>Asterales</taxon>
        <taxon>Asteraceae</taxon>
        <taxon>Asteroideae</taxon>
        <taxon>Anthemideae</taxon>
        <taxon>Artemisiinae</taxon>
        <taxon>Artemisia</taxon>
    </lineage>
</organism>
<dbReference type="GO" id="GO:0009535">
    <property type="term" value="C:chloroplast thylakoid membrane"/>
    <property type="evidence" value="ECO:0007669"/>
    <property type="project" value="TreeGrafter"/>
</dbReference>
<dbReference type="InterPro" id="IPR035979">
    <property type="entry name" value="RBD_domain_sf"/>
</dbReference>
<evidence type="ECO:0000313" key="5">
    <source>
        <dbReference type="Proteomes" id="UP000245207"/>
    </source>
</evidence>
<evidence type="ECO:0000256" key="2">
    <source>
        <dbReference type="PROSITE-ProRule" id="PRU00176"/>
    </source>
</evidence>
<dbReference type="AlphaFoldDB" id="A0A2U1PP92"/>
<dbReference type="PANTHER" id="PTHR48025">
    <property type="entry name" value="OS02G0815200 PROTEIN"/>
    <property type="match status" value="1"/>
</dbReference>
<protein>
    <submittedName>
        <fullName evidence="4">Nucleotide-binding, alpha-beta plait</fullName>
    </submittedName>
</protein>
<proteinExistence type="predicted"/>